<dbReference type="EMBL" id="BAABME010001154">
    <property type="protein sequence ID" value="GAA0147893.1"/>
    <property type="molecule type" value="Genomic_DNA"/>
</dbReference>
<evidence type="ECO:0000313" key="2">
    <source>
        <dbReference type="Proteomes" id="UP001454036"/>
    </source>
</evidence>
<sequence>MLIRVLRDYGDIFAWEPKDMPGVDLEVTVNLFVCGFTLQTQQIDEDDILEREGRSHSGGGRKVVGGRFHPGVDVLNLASQCGFGAQAYWDMADVHRLHQHQQGMSEGLLPSCQH</sequence>
<name>A0AAV3P9K2_LITER</name>
<proteinExistence type="predicted"/>
<reference evidence="1 2" key="1">
    <citation type="submission" date="2024-01" db="EMBL/GenBank/DDBJ databases">
        <title>The complete chloroplast genome sequence of Lithospermum erythrorhizon: insights into the phylogenetic relationship among Boraginaceae species and the maternal lineages of purple gromwells.</title>
        <authorList>
            <person name="Okada T."/>
            <person name="Watanabe K."/>
        </authorList>
    </citation>
    <scope>NUCLEOTIDE SEQUENCE [LARGE SCALE GENOMIC DNA]</scope>
</reference>
<evidence type="ECO:0000313" key="1">
    <source>
        <dbReference type="EMBL" id="GAA0147893.1"/>
    </source>
</evidence>
<keyword evidence="2" id="KW-1185">Reference proteome</keyword>
<accession>A0AAV3P9K2</accession>
<protein>
    <submittedName>
        <fullName evidence="1">Uncharacterized protein</fullName>
    </submittedName>
</protein>
<organism evidence="1 2">
    <name type="scientific">Lithospermum erythrorhizon</name>
    <name type="common">Purple gromwell</name>
    <name type="synonym">Lithospermum officinale var. erythrorhizon</name>
    <dbReference type="NCBI Taxonomy" id="34254"/>
    <lineage>
        <taxon>Eukaryota</taxon>
        <taxon>Viridiplantae</taxon>
        <taxon>Streptophyta</taxon>
        <taxon>Embryophyta</taxon>
        <taxon>Tracheophyta</taxon>
        <taxon>Spermatophyta</taxon>
        <taxon>Magnoliopsida</taxon>
        <taxon>eudicotyledons</taxon>
        <taxon>Gunneridae</taxon>
        <taxon>Pentapetalae</taxon>
        <taxon>asterids</taxon>
        <taxon>lamiids</taxon>
        <taxon>Boraginales</taxon>
        <taxon>Boraginaceae</taxon>
        <taxon>Boraginoideae</taxon>
        <taxon>Lithospermeae</taxon>
        <taxon>Lithospermum</taxon>
    </lineage>
</organism>
<comment type="caution">
    <text evidence="1">The sequence shown here is derived from an EMBL/GenBank/DDBJ whole genome shotgun (WGS) entry which is preliminary data.</text>
</comment>
<dbReference type="AlphaFoldDB" id="A0AAV3P9K2"/>
<dbReference type="Proteomes" id="UP001454036">
    <property type="component" value="Unassembled WGS sequence"/>
</dbReference>
<gene>
    <name evidence="1" type="ORF">LIER_07482</name>
</gene>